<evidence type="ECO:0000313" key="4">
    <source>
        <dbReference type="Proteomes" id="UP000601223"/>
    </source>
</evidence>
<dbReference type="NCBIfam" id="TIGR00254">
    <property type="entry name" value="GGDEF"/>
    <property type="match status" value="1"/>
</dbReference>
<reference evidence="3 4" key="1">
    <citation type="submission" date="2021-01" db="EMBL/GenBank/DDBJ databases">
        <title>Whole genome shotgun sequence of Catellatospora bangladeshensis NBRC 107357.</title>
        <authorList>
            <person name="Komaki H."/>
            <person name="Tamura T."/>
        </authorList>
    </citation>
    <scope>NUCLEOTIDE SEQUENCE [LARGE SCALE GENOMIC DNA]</scope>
    <source>
        <strain evidence="3 4">NBRC 107357</strain>
    </source>
</reference>
<evidence type="ECO:0000259" key="2">
    <source>
        <dbReference type="PROSITE" id="PS50887"/>
    </source>
</evidence>
<dbReference type="GO" id="GO:0071111">
    <property type="term" value="F:cyclic-guanylate-specific phosphodiesterase activity"/>
    <property type="evidence" value="ECO:0007669"/>
    <property type="project" value="InterPro"/>
</dbReference>
<name>A0A8J3NMX0_9ACTN</name>
<dbReference type="InterPro" id="IPR043128">
    <property type="entry name" value="Rev_trsase/Diguanyl_cyclase"/>
</dbReference>
<accession>A0A8J3NMX0</accession>
<dbReference type="SUPFAM" id="SSF141868">
    <property type="entry name" value="EAL domain-like"/>
    <property type="match status" value="1"/>
</dbReference>
<dbReference type="AlphaFoldDB" id="A0A8J3NMX0"/>
<sequence length="574" mass="61295">MPHASPLDMLARELAVIDAKAGCDRLAAILRPDPQATSVAVAHGDRLGLVMRHRFDAAAAAGRAGADVPAAALAYWHPLRLPGRTTAVAASEQVHARPREHRYDDVLVDLEGGGLGVIPAVRLFDVVATQFAERAHYDDLTGLINRAKFLDLLMAACAATEQDGDEVAVAFIDLDGMKRINDRLGHRQGDAALAQVGRRLREATRPGEVAARLGGDEFAVLSRFPRDGDPAAVAEDLGRRCLLAITARDGRADAVPRMRASIGVAVTARCADPQALVDTADALMYRAKQAGGNRVELEAEPCATPARPSAAAGRDRLATALEQGELRLYYQPIVRLSDHRVQSIEALIRWQHPEHGLLSPGRFLPAVHEAGLMPQLDEWVLRRACTDLTGLIASLGHAAAPDQVNVNLSTSTLATAFDDTVLAALHETGLAAHRLRIELPEDAELEALSAARARLERLTRHGVLLTLDDMGAGSTNLRYLSSLTVQGMKIDQGFVGGMLHNSRDHAVVKLLTDLGHGLGMRVTAEGVENGEQLAALTELGVGFAQGYHLGMPQPLPELRQRLAREAAASGPAVA</sequence>
<dbReference type="SMART" id="SM00052">
    <property type="entry name" value="EAL"/>
    <property type="match status" value="1"/>
</dbReference>
<evidence type="ECO:0000313" key="3">
    <source>
        <dbReference type="EMBL" id="GIF84245.1"/>
    </source>
</evidence>
<evidence type="ECO:0008006" key="5">
    <source>
        <dbReference type="Google" id="ProtNLM"/>
    </source>
</evidence>
<dbReference type="InterPro" id="IPR000160">
    <property type="entry name" value="GGDEF_dom"/>
</dbReference>
<dbReference type="Gene3D" id="3.30.70.270">
    <property type="match status" value="1"/>
</dbReference>
<dbReference type="InterPro" id="IPR029787">
    <property type="entry name" value="Nucleotide_cyclase"/>
</dbReference>
<dbReference type="InterPro" id="IPR050706">
    <property type="entry name" value="Cyclic-di-GMP_PDE-like"/>
</dbReference>
<dbReference type="RefSeq" id="WP_203752237.1">
    <property type="nucleotide sequence ID" value="NZ_BONF01000034.1"/>
</dbReference>
<dbReference type="SUPFAM" id="SSF55073">
    <property type="entry name" value="Nucleotide cyclase"/>
    <property type="match status" value="1"/>
</dbReference>
<gene>
    <name evidence="3" type="ORF">Cba03nite_55940</name>
</gene>
<dbReference type="EMBL" id="BONF01000034">
    <property type="protein sequence ID" value="GIF84245.1"/>
    <property type="molecule type" value="Genomic_DNA"/>
</dbReference>
<comment type="caution">
    <text evidence="3">The sequence shown here is derived from an EMBL/GenBank/DDBJ whole genome shotgun (WGS) entry which is preliminary data.</text>
</comment>
<dbReference type="InterPro" id="IPR035919">
    <property type="entry name" value="EAL_sf"/>
</dbReference>
<dbReference type="Pfam" id="PF00563">
    <property type="entry name" value="EAL"/>
    <property type="match status" value="1"/>
</dbReference>
<dbReference type="CDD" id="cd01949">
    <property type="entry name" value="GGDEF"/>
    <property type="match status" value="1"/>
</dbReference>
<feature type="domain" description="EAL" evidence="1">
    <location>
        <begin position="310"/>
        <end position="566"/>
    </location>
</feature>
<dbReference type="InterPro" id="IPR001633">
    <property type="entry name" value="EAL_dom"/>
</dbReference>
<protein>
    <recommendedName>
        <fullName evidence="5">EAL domain-containing protein</fullName>
    </recommendedName>
</protein>
<keyword evidence="4" id="KW-1185">Reference proteome</keyword>
<dbReference type="CDD" id="cd01948">
    <property type="entry name" value="EAL"/>
    <property type="match status" value="1"/>
</dbReference>
<dbReference type="PROSITE" id="PS50883">
    <property type="entry name" value="EAL"/>
    <property type="match status" value="1"/>
</dbReference>
<dbReference type="SMART" id="SM00267">
    <property type="entry name" value="GGDEF"/>
    <property type="match status" value="1"/>
</dbReference>
<dbReference type="PANTHER" id="PTHR33121:SF79">
    <property type="entry name" value="CYCLIC DI-GMP PHOSPHODIESTERASE PDED-RELATED"/>
    <property type="match status" value="1"/>
</dbReference>
<dbReference type="Gene3D" id="3.20.20.450">
    <property type="entry name" value="EAL domain"/>
    <property type="match status" value="1"/>
</dbReference>
<organism evidence="3 4">
    <name type="scientific">Catellatospora bangladeshensis</name>
    <dbReference type="NCBI Taxonomy" id="310355"/>
    <lineage>
        <taxon>Bacteria</taxon>
        <taxon>Bacillati</taxon>
        <taxon>Actinomycetota</taxon>
        <taxon>Actinomycetes</taxon>
        <taxon>Micromonosporales</taxon>
        <taxon>Micromonosporaceae</taxon>
        <taxon>Catellatospora</taxon>
    </lineage>
</organism>
<dbReference type="PANTHER" id="PTHR33121">
    <property type="entry name" value="CYCLIC DI-GMP PHOSPHODIESTERASE PDEF"/>
    <property type="match status" value="1"/>
</dbReference>
<feature type="domain" description="GGDEF" evidence="2">
    <location>
        <begin position="165"/>
        <end position="300"/>
    </location>
</feature>
<dbReference type="Pfam" id="PF00990">
    <property type="entry name" value="GGDEF"/>
    <property type="match status" value="1"/>
</dbReference>
<dbReference type="PROSITE" id="PS50887">
    <property type="entry name" value="GGDEF"/>
    <property type="match status" value="1"/>
</dbReference>
<proteinExistence type="predicted"/>
<dbReference type="Proteomes" id="UP000601223">
    <property type="component" value="Unassembled WGS sequence"/>
</dbReference>
<evidence type="ECO:0000259" key="1">
    <source>
        <dbReference type="PROSITE" id="PS50883"/>
    </source>
</evidence>